<keyword evidence="2" id="KW-1185">Reference proteome</keyword>
<comment type="caution">
    <text evidence="1">The sequence shown here is derived from an EMBL/GenBank/DDBJ whole genome shotgun (WGS) entry which is preliminary data.</text>
</comment>
<gene>
    <name evidence="1" type="ORF">CLV63_12455</name>
</gene>
<reference evidence="1 2" key="1">
    <citation type="submission" date="2018-03" db="EMBL/GenBank/DDBJ databases">
        <title>Genomic Encyclopedia of Archaeal and Bacterial Type Strains, Phase II (KMG-II): from individual species to whole genera.</title>
        <authorList>
            <person name="Goeker M."/>
        </authorList>
    </citation>
    <scope>NUCLEOTIDE SEQUENCE [LARGE SCALE GENOMIC DNA]</scope>
    <source>
        <strain evidence="1 2">DSM 45312</strain>
    </source>
</reference>
<evidence type="ECO:0000313" key="2">
    <source>
        <dbReference type="Proteomes" id="UP000240542"/>
    </source>
</evidence>
<dbReference type="Proteomes" id="UP000240542">
    <property type="component" value="Unassembled WGS sequence"/>
</dbReference>
<evidence type="ECO:0000313" key="1">
    <source>
        <dbReference type="EMBL" id="PSK89951.1"/>
    </source>
</evidence>
<dbReference type="RefSeq" id="WP_106586007.1">
    <property type="nucleotide sequence ID" value="NZ_PYGA01000024.1"/>
</dbReference>
<dbReference type="EMBL" id="PYGA01000024">
    <property type="protein sequence ID" value="PSK89951.1"/>
    <property type="molecule type" value="Genomic_DNA"/>
</dbReference>
<organism evidence="1 2">
    <name type="scientific">Murinocardiopsis flavida</name>
    <dbReference type="NCBI Taxonomy" id="645275"/>
    <lineage>
        <taxon>Bacteria</taxon>
        <taxon>Bacillati</taxon>
        <taxon>Actinomycetota</taxon>
        <taxon>Actinomycetes</taxon>
        <taxon>Streptosporangiales</taxon>
        <taxon>Nocardiopsidaceae</taxon>
        <taxon>Murinocardiopsis</taxon>
    </lineage>
</organism>
<protein>
    <submittedName>
        <fullName evidence="1">Uncharacterized protein</fullName>
    </submittedName>
</protein>
<dbReference type="AlphaFoldDB" id="A0A2P8CY94"/>
<name>A0A2P8CY94_9ACTN</name>
<proteinExistence type="predicted"/>
<sequence length="115" mass="12711">MRRYSATIDARIPAGHDRFTDTTSPYAAHLLDRLIASTAVAIPATRAFRITGWYVAPHARGAVLTIDCGDRDHTAAGHAVRDLLDPAQHTHEALWEPFAAWSFTLIELRDHPANT</sequence>
<accession>A0A2P8CY94</accession>